<dbReference type="PANTHER" id="PTHR24179">
    <property type="entry name" value="PROTEIN PHOSPHATASE 1 REGULATORY SUBUNIT 12"/>
    <property type="match status" value="1"/>
</dbReference>
<evidence type="ECO:0000256" key="1">
    <source>
        <dbReference type="ARBA" id="ARBA00022473"/>
    </source>
</evidence>
<dbReference type="EMBL" id="JAPWTJ010000058">
    <property type="protein sequence ID" value="KAJ8983841.1"/>
    <property type="molecule type" value="Genomic_DNA"/>
</dbReference>
<dbReference type="PANTHER" id="PTHR24179:SF21">
    <property type="entry name" value="MYOSIN BINDING SUBUNIT, ISOFORM O"/>
    <property type="match status" value="1"/>
</dbReference>
<accession>A0ABQ9JZV6</accession>
<dbReference type="Gene3D" id="6.10.140.390">
    <property type="match status" value="1"/>
</dbReference>
<comment type="caution">
    <text evidence="4">The sequence shown here is derived from an EMBL/GenBank/DDBJ whole genome shotgun (WGS) entry which is preliminary data.</text>
</comment>
<feature type="compositionally biased region" description="Polar residues" evidence="3">
    <location>
        <begin position="339"/>
        <end position="351"/>
    </location>
</feature>
<gene>
    <name evidence="4" type="ORF">NQ317_016446</name>
</gene>
<evidence type="ECO:0000256" key="3">
    <source>
        <dbReference type="SAM" id="MobiDB-lite"/>
    </source>
</evidence>
<feature type="compositionally biased region" description="Basic and acidic residues" evidence="3">
    <location>
        <begin position="205"/>
        <end position="214"/>
    </location>
</feature>
<keyword evidence="5" id="KW-1185">Reference proteome</keyword>
<proteinExistence type="predicted"/>
<feature type="compositionally biased region" description="Basic and acidic residues" evidence="3">
    <location>
        <begin position="325"/>
        <end position="338"/>
    </location>
</feature>
<feature type="region of interest" description="Disordered" evidence="3">
    <location>
        <begin position="134"/>
        <end position="190"/>
    </location>
</feature>
<organism evidence="4 5">
    <name type="scientific">Molorchus minor</name>
    <dbReference type="NCBI Taxonomy" id="1323400"/>
    <lineage>
        <taxon>Eukaryota</taxon>
        <taxon>Metazoa</taxon>
        <taxon>Ecdysozoa</taxon>
        <taxon>Arthropoda</taxon>
        <taxon>Hexapoda</taxon>
        <taxon>Insecta</taxon>
        <taxon>Pterygota</taxon>
        <taxon>Neoptera</taxon>
        <taxon>Endopterygota</taxon>
        <taxon>Coleoptera</taxon>
        <taxon>Polyphaga</taxon>
        <taxon>Cucujiformia</taxon>
        <taxon>Chrysomeloidea</taxon>
        <taxon>Cerambycidae</taxon>
        <taxon>Lamiinae</taxon>
        <taxon>Monochamini</taxon>
        <taxon>Molorchus</taxon>
    </lineage>
</organism>
<keyword evidence="2" id="KW-0677">Repeat</keyword>
<sequence>MNIALICFSQACILSDIDGQTAFDLADSDMLSYLEDLKKKQDKDEVMNRRQAKKRIETHNRPTEAETPSKVKKVEVEISTEEKNETKVSDHIDLIKSSDLIGENELPLKKVPQNEELNVKDDKNKINISTVNVSNTNKTSTPLVSSQVNNQQPREQPLRSDLKLEIKENKVNTGTSPTNTPTPTSSGGNRLQMFKNFFKSFVPPVRDEESETQRKAHAKRVRETDPNAFSTTVTSVAATITTASPTVITRETDDSNVIHERRPSWRLKVDNNSAKFKLEDATKTSESPSTPSFIRRNNATNSVPRPSSAPVETETTVTLSLRRPKSVEEKEQDKENDIRNAQASLATQATIQRRRRRREDQLE</sequence>
<feature type="compositionally biased region" description="Polar residues" evidence="3">
    <location>
        <begin position="142"/>
        <end position="154"/>
    </location>
</feature>
<dbReference type="InterPro" id="IPR051226">
    <property type="entry name" value="PP1_Regulatory_Subunit"/>
</dbReference>
<feature type="compositionally biased region" description="Polar residues" evidence="3">
    <location>
        <begin position="284"/>
        <end position="305"/>
    </location>
</feature>
<feature type="compositionally biased region" description="Low complexity" evidence="3">
    <location>
        <begin position="172"/>
        <end position="189"/>
    </location>
</feature>
<name>A0ABQ9JZV6_9CUCU</name>
<protein>
    <submittedName>
        <fullName evidence="4">Uncharacterized protein</fullName>
    </submittedName>
</protein>
<dbReference type="Proteomes" id="UP001162164">
    <property type="component" value="Unassembled WGS sequence"/>
</dbReference>
<reference evidence="4" key="1">
    <citation type="journal article" date="2023" name="Insect Mol. Biol.">
        <title>Genome sequencing provides insights into the evolution of gene families encoding plant cell wall-degrading enzymes in longhorned beetles.</title>
        <authorList>
            <person name="Shin N.R."/>
            <person name="Okamura Y."/>
            <person name="Kirsch R."/>
            <person name="Pauchet Y."/>
        </authorList>
    </citation>
    <scope>NUCLEOTIDE SEQUENCE</scope>
    <source>
        <strain evidence="4">MMC_N1</strain>
    </source>
</reference>
<evidence type="ECO:0000313" key="5">
    <source>
        <dbReference type="Proteomes" id="UP001162164"/>
    </source>
</evidence>
<keyword evidence="1" id="KW-0217">Developmental protein</keyword>
<feature type="region of interest" description="Disordered" evidence="3">
    <location>
        <begin position="44"/>
        <end position="68"/>
    </location>
</feature>
<feature type="region of interest" description="Disordered" evidence="3">
    <location>
        <begin position="278"/>
        <end position="363"/>
    </location>
</feature>
<feature type="compositionally biased region" description="Basic and acidic residues" evidence="3">
    <location>
        <begin position="156"/>
        <end position="170"/>
    </location>
</feature>
<feature type="region of interest" description="Disordered" evidence="3">
    <location>
        <begin position="205"/>
        <end position="226"/>
    </location>
</feature>
<evidence type="ECO:0000256" key="2">
    <source>
        <dbReference type="ARBA" id="ARBA00022737"/>
    </source>
</evidence>
<evidence type="ECO:0000313" key="4">
    <source>
        <dbReference type="EMBL" id="KAJ8983841.1"/>
    </source>
</evidence>